<dbReference type="AlphaFoldDB" id="A0A5R9F4Q6"/>
<evidence type="ECO:0000313" key="1">
    <source>
        <dbReference type="EMBL" id="TLS35474.1"/>
    </source>
</evidence>
<name>A0A5R9F4Q6_9BACL</name>
<dbReference type="PANTHER" id="PTHR37310:SF1">
    <property type="entry name" value="CYTOPLASMIC PROTEIN"/>
    <property type="match status" value="1"/>
</dbReference>
<dbReference type="PANTHER" id="PTHR37310">
    <property type="entry name" value="CYTOPLASMIC PROTEIN-RELATED"/>
    <property type="match status" value="1"/>
</dbReference>
<dbReference type="Gene3D" id="1.20.1270.360">
    <property type="match status" value="1"/>
</dbReference>
<dbReference type="Proteomes" id="UP000308230">
    <property type="component" value="Unassembled WGS sequence"/>
</dbReference>
<protein>
    <submittedName>
        <fullName evidence="1">Four-helix bundle copper-binding protein</fullName>
    </submittedName>
</protein>
<dbReference type="InterPro" id="IPR005560">
    <property type="entry name" value="Csp_YhjQ"/>
</dbReference>
<proteinExistence type="predicted"/>
<dbReference type="OrthoDB" id="5396211at2"/>
<dbReference type="EMBL" id="SWLG01000021">
    <property type="protein sequence ID" value="TLS35474.1"/>
    <property type="molecule type" value="Genomic_DNA"/>
</dbReference>
<gene>
    <name evidence="1" type="ORF">FCL54_20280</name>
</gene>
<sequence length="109" mass="12398">MMDHNILATVQHCEATCENMVTHILRQCPDLNPRRTQLELLNDCKDICTMMAKFLARESMFARHMAHLCAMICETCGNECAKFPDQHSQNCARVCLNCARTCAQFAMAK</sequence>
<dbReference type="Pfam" id="PF03860">
    <property type="entry name" value="Csp"/>
    <property type="match status" value="1"/>
</dbReference>
<organism evidence="1 2">
    <name type="scientific">Exobacillus caeni</name>
    <dbReference type="NCBI Taxonomy" id="2574798"/>
    <lineage>
        <taxon>Bacteria</taxon>
        <taxon>Bacillati</taxon>
        <taxon>Bacillota</taxon>
        <taxon>Bacilli</taxon>
        <taxon>Bacillales</taxon>
        <taxon>Guptibacillaceae</taxon>
        <taxon>Exobacillus</taxon>
    </lineage>
</organism>
<evidence type="ECO:0000313" key="2">
    <source>
        <dbReference type="Proteomes" id="UP000308230"/>
    </source>
</evidence>
<comment type="caution">
    <text evidence="1">The sequence shown here is derived from an EMBL/GenBank/DDBJ whole genome shotgun (WGS) entry which is preliminary data.</text>
</comment>
<accession>A0A5R9F4Q6</accession>
<keyword evidence="2" id="KW-1185">Reference proteome</keyword>
<reference evidence="1 2" key="1">
    <citation type="submission" date="2019-04" db="EMBL/GenBank/DDBJ databases">
        <title>Bacillus caeni sp. nov., a bacterium isolated from mangrove sediment.</title>
        <authorList>
            <person name="Huang H."/>
            <person name="Mo K."/>
            <person name="Hu Y."/>
        </authorList>
    </citation>
    <scope>NUCLEOTIDE SEQUENCE [LARGE SCALE GENOMIC DNA]</scope>
    <source>
        <strain evidence="1 2">HB172195</strain>
    </source>
</reference>